<sequence length="80" mass="9051">MRITFGLADLDPSDRCAHQVIDFLHPDHRRYFMGFVPSAETNRPDPDNPRFESASPQAAFHQVGMSFDQAGNDHRLAKPV</sequence>
<gene>
    <name evidence="1" type="ORF">OU682_23100</name>
</gene>
<proteinExistence type="predicted"/>
<keyword evidence="2" id="KW-1185">Reference proteome</keyword>
<organism evidence="1 2">
    <name type="scientific">Paracoccus benzoatiresistens</name>
    <dbReference type="NCBI Taxonomy" id="2997341"/>
    <lineage>
        <taxon>Bacteria</taxon>
        <taxon>Pseudomonadati</taxon>
        <taxon>Pseudomonadota</taxon>
        <taxon>Alphaproteobacteria</taxon>
        <taxon>Rhodobacterales</taxon>
        <taxon>Paracoccaceae</taxon>
        <taxon>Paracoccus</taxon>
    </lineage>
</organism>
<comment type="caution">
    <text evidence="1">The sequence shown here is derived from an EMBL/GenBank/DDBJ whole genome shotgun (WGS) entry which is preliminary data.</text>
</comment>
<name>A0ABT4JBD8_9RHOB</name>
<reference evidence="1" key="1">
    <citation type="submission" date="2022-12" db="EMBL/GenBank/DDBJ databases">
        <title>Paracoccus sp. EF6 isolated from a lake water.</title>
        <authorList>
            <person name="Liu H."/>
        </authorList>
    </citation>
    <scope>NUCLEOTIDE SEQUENCE</scope>
    <source>
        <strain evidence="1">EF6</strain>
    </source>
</reference>
<evidence type="ECO:0000313" key="1">
    <source>
        <dbReference type="EMBL" id="MCZ0964447.1"/>
    </source>
</evidence>
<dbReference type="Proteomes" id="UP001149822">
    <property type="component" value="Unassembled WGS sequence"/>
</dbReference>
<dbReference type="RefSeq" id="WP_268944538.1">
    <property type="nucleotide sequence ID" value="NZ_JAPTYD010000104.1"/>
</dbReference>
<protein>
    <submittedName>
        <fullName evidence="1">Uncharacterized protein</fullName>
    </submittedName>
</protein>
<evidence type="ECO:0000313" key="2">
    <source>
        <dbReference type="Proteomes" id="UP001149822"/>
    </source>
</evidence>
<dbReference type="EMBL" id="JAPTYD010000104">
    <property type="protein sequence ID" value="MCZ0964447.1"/>
    <property type="molecule type" value="Genomic_DNA"/>
</dbReference>
<feature type="non-terminal residue" evidence="1">
    <location>
        <position position="80"/>
    </location>
</feature>
<accession>A0ABT4JBD8</accession>